<dbReference type="Pfam" id="PF00375">
    <property type="entry name" value="SDF"/>
    <property type="match status" value="1"/>
</dbReference>
<sequence length="215" mass="23779">LLNTQKSGLLTNLTQNYGFAFLIIIGGILFYLLLLFSIAGSCHLREIVRQVKNIWPVGVIAFTSSSSAATMPFTISAVEKSVKNRSFASLIIPATTNIQQIGDCIANVFFGLLILKQFGFSFPEINTWLPFMTVYVLARFTTAGMIGGAIFILIPIYEKYLGFTPEMSSVLLALNILLDPIITSSNVMANGALCVIFERVWHKIKNVSFFSKFTK</sequence>
<feature type="transmembrane region" description="Helical" evidence="6">
    <location>
        <begin position="98"/>
        <end position="115"/>
    </location>
</feature>
<evidence type="ECO:0000256" key="2">
    <source>
        <dbReference type="ARBA" id="ARBA00022448"/>
    </source>
</evidence>
<protein>
    <submittedName>
        <fullName evidence="7">Cation:dicarboxylase symporter family transporter</fullName>
    </submittedName>
</protein>
<reference evidence="7" key="1">
    <citation type="submission" date="2021-02" db="EMBL/GenBank/DDBJ databases">
        <title>Thiocyanate and organic carbon inputs drive convergent selection for specific autotrophic Afipia and Thiobacillus strains within complex microbiomes.</title>
        <authorList>
            <person name="Huddy R.J."/>
            <person name="Sachdeva R."/>
            <person name="Kadzinga F."/>
            <person name="Kantor R.S."/>
            <person name="Harrison S.T.L."/>
            <person name="Banfield J.F."/>
        </authorList>
    </citation>
    <scope>NUCLEOTIDE SEQUENCE</scope>
    <source>
        <strain evidence="7">SCN18_10_11_15_R4_P_38_20</strain>
    </source>
</reference>
<accession>A0A8J7TU26</accession>
<keyword evidence="3 6" id="KW-0812">Transmembrane</keyword>
<feature type="transmembrane region" description="Helical" evidence="6">
    <location>
        <begin position="54"/>
        <end position="78"/>
    </location>
</feature>
<evidence type="ECO:0000256" key="5">
    <source>
        <dbReference type="ARBA" id="ARBA00023136"/>
    </source>
</evidence>
<dbReference type="AlphaFoldDB" id="A0A8J7TU26"/>
<dbReference type="Proteomes" id="UP000664414">
    <property type="component" value="Unassembled WGS sequence"/>
</dbReference>
<feature type="transmembrane region" description="Helical" evidence="6">
    <location>
        <begin position="177"/>
        <end position="197"/>
    </location>
</feature>
<gene>
    <name evidence="7" type="ORF">J0H12_06230</name>
</gene>
<dbReference type="EMBL" id="JAFKGL010000025">
    <property type="protein sequence ID" value="MBN9413500.1"/>
    <property type="molecule type" value="Genomic_DNA"/>
</dbReference>
<dbReference type="SUPFAM" id="SSF118215">
    <property type="entry name" value="Proton glutamate symport protein"/>
    <property type="match status" value="1"/>
</dbReference>
<feature type="transmembrane region" description="Helical" evidence="6">
    <location>
        <begin position="20"/>
        <end position="42"/>
    </location>
</feature>
<comment type="subcellular location">
    <subcellularLocation>
        <location evidence="1">Membrane</location>
        <topology evidence="1">Multi-pass membrane protein</topology>
    </subcellularLocation>
</comment>
<evidence type="ECO:0000256" key="1">
    <source>
        <dbReference type="ARBA" id="ARBA00004141"/>
    </source>
</evidence>
<evidence type="ECO:0000313" key="7">
    <source>
        <dbReference type="EMBL" id="MBN9413500.1"/>
    </source>
</evidence>
<evidence type="ECO:0000256" key="6">
    <source>
        <dbReference type="SAM" id="Phobius"/>
    </source>
</evidence>
<dbReference type="PANTHER" id="PTHR42865:SF8">
    <property type="entry name" value="SERINE_THREONINE TRANSPORTER SSTT"/>
    <property type="match status" value="1"/>
</dbReference>
<dbReference type="InterPro" id="IPR001991">
    <property type="entry name" value="Na-dicarboxylate_symporter"/>
</dbReference>
<evidence type="ECO:0000256" key="3">
    <source>
        <dbReference type="ARBA" id="ARBA00022692"/>
    </source>
</evidence>
<dbReference type="GO" id="GO:0005295">
    <property type="term" value="F:neutral L-amino acid:sodium symporter activity"/>
    <property type="evidence" value="ECO:0007669"/>
    <property type="project" value="TreeGrafter"/>
</dbReference>
<dbReference type="GO" id="GO:0005886">
    <property type="term" value="C:plasma membrane"/>
    <property type="evidence" value="ECO:0007669"/>
    <property type="project" value="TreeGrafter"/>
</dbReference>
<dbReference type="InterPro" id="IPR036458">
    <property type="entry name" value="Na:dicarbo_symporter_sf"/>
</dbReference>
<comment type="caution">
    <text evidence="7">The sequence shown here is derived from an EMBL/GenBank/DDBJ whole genome shotgun (WGS) entry which is preliminary data.</text>
</comment>
<feature type="transmembrane region" description="Helical" evidence="6">
    <location>
        <begin position="136"/>
        <end position="157"/>
    </location>
</feature>
<evidence type="ECO:0000256" key="4">
    <source>
        <dbReference type="ARBA" id="ARBA00022989"/>
    </source>
</evidence>
<organism evidence="7 8">
    <name type="scientific">Candidatus Paracaedimonas acanthamoebae</name>
    <dbReference type="NCBI Taxonomy" id="244581"/>
    <lineage>
        <taxon>Bacteria</taxon>
        <taxon>Pseudomonadati</taxon>
        <taxon>Pseudomonadota</taxon>
        <taxon>Alphaproteobacteria</taxon>
        <taxon>Holosporales</taxon>
        <taxon>Caedimonadaceae</taxon>
        <taxon>Candidatus Paracaedimonas</taxon>
    </lineage>
</organism>
<feature type="non-terminal residue" evidence="7">
    <location>
        <position position="1"/>
    </location>
</feature>
<dbReference type="GO" id="GO:0032329">
    <property type="term" value="P:serine transport"/>
    <property type="evidence" value="ECO:0007669"/>
    <property type="project" value="TreeGrafter"/>
</dbReference>
<keyword evidence="2" id="KW-0813">Transport</keyword>
<keyword evidence="5 6" id="KW-0472">Membrane</keyword>
<dbReference type="PANTHER" id="PTHR42865">
    <property type="entry name" value="PROTON/GLUTAMATE-ASPARTATE SYMPORTER"/>
    <property type="match status" value="1"/>
</dbReference>
<proteinExistence type="predicted"/>
<keyword evidence="4 6" id="KW-1133">Transmembrane helix</keyword>
<evidence type="ECO:0000313" key="8">
    <source>
        <dbReference type="Proteomes" id="UP000664414"/>
    </source>
</evidence>
<name>A0A8J7TU26_9PROT</name>
<dbReference type="Gene3D" id="1.10.3860.10">
    <property type="entry name" value="Sodium:dicarboxylate symporter"/>
    <property type="match status" value="1"/>
</dbReference>